<dbReference type="STRING" id="22663.A0A2I0J226"/>
<dbReference type="CDD" id="cd09272">
    <property type="entry name" value="RNase_HI_RT_Ty1"/>
    <property type="match status" value="1"/>
</dbReference>
<protein>
    <recommendedName>
        <fullName evidence="3">Secreted RxLR effector protein 161-like</fullName>
    </recommendedName>
</protein>
<keyword evidence="2" id="KW-1185">Reference proteome</keyword>
<evidence type="ECO:0008006" key="3">
    <source>
        <dbReference type="Google" id="ProtNLM"/>
    </source>
</evidence>
<reference evidence="1 2" key="1">
    <citation type="submission" date="2017-11" db="EMBL/GenBank/DDBJ databases">
        <title>De-novo sequencing of pomegranate (Punica granatum L.) genome.</title>
        <authorList>
            <person name="Akparov Z."/>
            <person name="Amiraslanov A."/>
            <person name="Hajiyeva S."/>
            <person name="Abbasov M."/>
            <person name="Kaur K."/>
            <person name="Hamwieh A."/>
            <person name="Solovyev V."/>
            <person name="Salamov A."/>
            <person name="Braich B."/>
            <person name="Kosarev P."/>
            <person name="Mahmoud A."/>
            <person name="Hajiyev E."/>
            <person name="Babayeva S."/>
            <person name="Izzatullayeva V."/>
            <person name="Mammadov A."/>
            <person name="Mammadov A."/>
            <person name="Sharifova S."/>
            <person name="Ojaghi J."/>
            <person name="Eynullazada K."/>
            <person name="Bayramov B."/>
            <person name="Abdulazimova A."/>
            <person name="Shahmuradov I."/>
        </authorList>
    </citation>
    <scope>NUCLEOTIDE SEQUENCE [LARGE SCALE GENOMIC DNA]</scope>
    <source>
        <strain evidence="2">cv. AG2017</strain>
        <tissue evidence="1">Leaf</tissue>
    </source>
</reference>
<dbReference type="PANTHER" id="PTHR11439">
    <property type="entry name" value="GAG-POL-RELATED RETROTRANSPOSON"/>
    <property type="match status" value="1"/>
</dbReference>
<name>A0A2I0J226_PUNGR</name>
<dbReference type="AlphaFoldDB" id="A0A2I0J226"/>
<sequence>MEKTHYASAVGSIMYAMVCTKPDIAHAWGVVSRYMSNPGKQHWEAIKWIFIYLQGTTERALCFEGENMVLNGYVDADLAGDLDKRKSTTEYVFTFSGASVSWASKLQKTVALSTTEAEYIAMT</sequence>
<dbReference type="PANTHER" id="PTHR11439:SF467">
    <property type="entry name" value="INTEGRASE CATALYTIC DOMAIN-CONTAINING PROTEIN"/>
    <property type="match status" value="1"/>
</dbReference>
<dbReference type="Proteomes" id="UP000233551">
    <property type="component" value="Unassembled WGS sequence"/>
</dbReference>
<proteinExistence type="predicted"/>
<evidence type="ECO:0000313" key="2">
    <source>
        <dbReference type="Proteomes" id="UP000233551"/>
    </source>
</evidence>
<organism evidence="1 2">
    <name type="scientific">Punica granatum</name>
    <name type="common">Pomegranate</name>
    <dbReference type="NCBI Taxonomy" id="22663"/>
    <lineage>
        <taxon>Eukaryota</taxon>
        <taxon>Viridiplantae</taxon>
        <taxon>Streptophyta</taxon>
        <taxon>Embryophyta</taxon>
        <taxon>Tracheophyta</taxon>
        <taxon>Spermatophyta</taxon>
        <taxon>Magnoliopsida</taxon>
        <taxon>eudicotyledons</taxon>
        <taxon>Gunneridae</taxon>
        <taxon>Pentapetalae</taxon>
        <taxon>rosids</taxon>
        <taxon>malvids</taxon>
        <taxon>Myrtales</taxon>
        <taxon>Lythraceae</taxon>
        <taxon>Punica</taxon>
    </lineage>
</organism>
<evidence type="ECO:0000313" key="1">
    <source>
        <dbReference type="EMBL" id="PKI50103.1"/>
    </source>
</evidence>
<accession>A0A2I0J226</accession>
<comment type="caution">
    <text evidence="1">The sequence shown here is derived from an EMBL/GenBank/DDBJ whole genome shotgun (WGS) entry which is preliminary data.</text>
</comment>
<gene>
    <name evidence="1" type="ORF">CRG98_029499</name>
</gene>
<dbReference type="EMBL" id="PGOL01002146">
    <property type="protein sequence ID" value="PKI50103.1"/>
    <property type="molecule type" value="Genomic_DNA"/>
</dbReference>